<dbReference type="InParanoid" id="A0A067MPD9"/>
<evidence type="ECO:0000313" key="2">
    <source>
        <dbReference type="EMBL" id="KDQ13446.1"/>
    </source>
</evidence>
<name>A0A067MPD9_BOTB1</name>
<gene>
    <name evidence="2" type="ORF">BOTBODRAFT_175465</name>
</gene>
<feature type="region of interest" description="Disordered" evidence="1">
    <location>
        <begin position="233"/>
        <end position="260"/>
    </location>
</feature>
<organism evidence="2 3">
    <name type="scientific">Botryobasidium botryosum (strain FD-172 SS1)</name>
    <dbReference type="NCBI Taxonomy" id="930990"/>
    <lineage>
        <taxon>Eukaryota</taxon>
        <taxon>Fungi</taxon>
        <taxon>Dikarya</taxon>
        <taxon>Basidiomycota</taxon>
        <taxon>Agaricomycotina</taxon>
        <taxon>Agaricomycetes</taxon>
        <taxon>Cantharellales</taxon>
        <taxon>Botryobasidiaceae</taxon>
        <taxon>Botryobasidium</taxon>
    </lineage>
</organism>
<evidence type="ECO:0000256" key="1">
    <source>
        <dbReference type="SAM" id="MobiDB-lite"/>
    </source>
</evidence>
<dbReference type="AlphaFoldDB" id="A0A067MPD9"/>
<feature type="compositionally biased region" description="Polar residues" evidence="1">
    <location>
        <begin position="57"/>
        <end position="70"/>
    </location>
</feature>
<feature type="compositionally biased region" description="Basic and acidic residues" evidence="1">
    <location>
        <begin position="233"/>
        <end position="243"/>
    </location>
</feature>
<dbReference type="Proteomes" id="UP000027195">
    <property type="component" value="Unassembled WGS sequence"/>
</dbReference>
<keyword evidence="3" id="KW-1185">Reference proteome</keyword>
<accession>A0A067MPD9</accession>
<sequence length="409" mass="46358">MAFTRRNVHLRAVKGQLQRDGYDISIDDPTPQVRHTRNRPVPPVTSTTPIARRARSTVRSAPNAAKNTIQPRGASLPPSPPRKRWTLQPDILDIHGYEGLATGTAPDGPDFGSPGVRGRRTKYRDDENNQYEREIHEWQEFNLKRRRKAYSEKRIQIHELLIDMERRLGVTFALSLFLHGAKSEDRVAKHFTSRSIKMNWRFRAFTAEQFEGFDKSITYPQQEHFAERLEEARERLKEDGHESDLEDIDGDSTHSSSEYTIGVDGTVQGSQELAEFIAMQDSATLIPDERESSTHPQSPDTLSVITSTLPAPILRYLANRSVNPTRTLRVAEIFTNRPPSRREQGLCGLGFTVDEALALIVMWSKHNQALSLQSQNSELPVPELERLVLQEGTGWGQNNVFQSGSRGDE</sequence>
<reference evidence="3" key="1">
    <citation type="journal article" date="2014" name="Proc. Natl. Acad. Sci. U.S.A.">
        <title>Extensive sampling of basidiomycete genomes demonstrates inadequacy of the white-rot/brown-rot paradigm for wood decay fungi.</title>
        <authorList>
            <person name="Riley R."/>
            <person name="Salamov A.A."/>
            <person name="Brown D.W."/>
            <person name="Nagy L.G."/>
            <person name="Floudas D."/>
            <person name="Held B.W."/>
            <person name="Levasseur A."/>
            <person name="Lombard V."/>
            <person name="Morin E."/>
            <person name="Otillar R."/>
            <person name="Lindquist E.A."/>
            <person name="Sun H."/>
            <person name="LaButti K.M."/>
            <person name="Schmutz J."/>
            <person name="Jabbour D."/>
            <person name="Luo H."/>
            <person name="Baker S.E."/>
            <person name="Pisabarro A.G."/>
            <person name="Walton J.D."/>
            <person name="Blanchette R.A."/>
            <person name="Henrissat B."/>
            <person name="Martin F."/>
            <person name="Cullen D."/>
            <person name="Hibbett D.S."/>
            <person name="Grigoriev I.V."/>
        </authorList>
    </citation>
    <scope>NUCLEOTIDE SEQUENCE [LARGE SCALE GENOMIC DNA]</scope>
    <source>
        <strain evidence="3">FD-172 SS1</strain>
    </source>
</reference>
<dbReference type="HOGENOM" id="CLU_672668_0_0_1"/>
<dbReference type="EMBL" id="KL198043">
    <property type="protein sequence ID" value="KDQ13446.1"/>
    <property type="molecule type" value="Genomic_DNA"/>
</dbReference>
<evidence type="ECO:0000313" key="3">
    <source>
        <dbReference type="Proteomes" id="UP000027195"/>
    </source>
</evidence>
<feature type="region of interest" description="Disordered" evidence="1">
    <location>
        <begin position="102"/>
        <end position="121"/>
    </location>
</feature>
<protein>
    <submittedName>
        <fullName evidence="2">Uncharacterized protein</fullName>
    </submittedName>
</protein>
<proteinExistence type="predicted"/>
<feature type="region of interest" description="Disordered" evidence="1">
    <location>
        <begin position="21"/>
        <end position="85"/>
    </location>
</feature>